<evidence type="ECO:0000313" key="1">
    <source>
        <dbReference type="EMBL" id="KAH8005085.1"/>
    </source>
</evidence>
<protein>
    <submittedName>
        <fullName evidence="1">Serine/threonine-protein phosphatase with EF-hands 1</fullName>
    </submittedName>
</protein>
<proteinExistence type="predicted"/>
<comment type="caution">
    <text evidence="1">The sequence shown here is derived from an EMBL/GenBank/DDBJ whole genome shotgun (WGS) entry which is preliminary data.</text>
</comment>
<accession>A0ACB8FHS7</accession>
<keyword evidence="2" id="KW-1185">Reference proteome</keyword>
<sequence>MESVLHLDLPWRTLRSRLVHLTQDGRVEYLSSFDALEVELPIKEVQPSLVETLCRYKADLEIIFNMIDKDHSGLISIDEFRQTWKLFNLHLKVDADDESIDSLARSIDFNKDGNIDFNEFLEAFHVVHKFESRNCK</sequence>
<name>A0ACB8FHS7_9SAUR</name>
<reference evidence="1" key="1">
    <citation type="submission" date="2021-08" db="EMBL/GenBank/DDBJ databases">
        <title>The first chromosome-level gecko genome reveals the dynamic sex chromosomes of Neotropical dwarf geckos (Sphaerodactylidae: Sphaerodactylus).</title>
        <authorList>
            <person name="Pinto B.J."/>
            <person name="Keating S.E."/>
            <person name="Gamble T."/>
        </authorList>
    </citation>
    <scope>NUCLEOTIDE SEQUENCE</scope>
    <source>
        <strain evidence="1">TG3544</strain>
    </source>
</reference>
<dbReference type="EMBL" id="CM037617">
    <property type="protein sequence ID" value="KAH8005085.1"/>
    <property type="molecule type" value="Genomic_DNA"/>
</dbReference>
<evidence type="ECO:0000313" key="2">
    <source>
        <dbReference type="Proteomes" id="UP000827872"/>
    </source>
</evidence>
<organism evidence="1 2">
    <name type="scientific">Sphaerodactylus townsendi</name>
    <dbReference type="NCBI Taxonomy" id="933632"/>
    <lineage>
        <taxon>Eukaryota</taxon>
        <taxon>Metazoa</taxon>
        <taxon>Chordata</taxon>
        <taxon>Craniata</taxon>
        <taxon>Vertebrata</taxon>
        <taxon>Euteleostomi</taxon>
        <taxon>Lepidosauria</taxon>
        <taxon>Squamata</taxon>
        <taxon>Bifurcata</taxon>
        <taxon>Gekkota</taxon>
        <taxon>Sphaerodactylidae</taxon>
        <taxon>Sphaerodactylus</taxon>
    </lineage>
</organism>
<gene>
    <name evidence="1" type="primary">PPEF1</name>
    <name evidence="1" type="ORF">K3G42_023405</name>
</gene>
<dbReference type="Proteomes" id="UP000827872">
    <property type="component" value="Linkage Group LG04"/>
</dbReference>